<comment type="cofactor">
    <cofactor evidence="1">
        <name>FMN</name>
        <dbReference type="ChEBI" id="CHEBI:58210"/>
    </cofactor>
</comment>
<dbReference type="GO" id="GO:0046872">
    <property type="term" value="F:metal ion binding"/>
    <property type="evidence" value="ECO:0007669"/>
    <property type="project" value="UniProtKB-KW"/>
</dbReference>
<dbReference type="InterPro" id="IPR054765">
    <property type="entry name" value="SLBB_dom"/>
</dbReference>
<dbReference type="InterPro" id="IPR037207">
    <property type="entry name" value="Nuop51_4Fe4S-bd_sf"/>
</dbReference>
<keyword evidence="8" id="KW-0285">Flavoprotein</keyword>
<evidence type="ECO:0000256" key="8">
    <source>
        <dbReference type="ARBA" id="ARBA00022630"/>
    </source>
</evidence>
<evidence type="ECO:0000256" key="6">
    <source>
        <dbReference type="ARBA" id="ARBA00022485"/>
    </source>
</evidence>
<dbReference type="InterPro" id="IPR023213">
    <property type="entry name" value="CAT-like_dom_sf"/>
</dbReference>
<dbReference type="InterPro" id="IPR000873">
    <property type="entry name" value="AMP-dep_synth/lig_dom"/>
</dbReference>
<evidence type="ECO:0000256" key="14">
    <source>
        <dbReference type="ARBA" id="ARBA00023014"/>
    </source>
</evidence>
<dbReference type="Pfam" id="PF00109">
    <property type="entry name" value="ketoacyl-synt"/>
    <property type="match status" value="3"/>
</dbReference>
<keyword evidence="15" id="KW-0520">NAD</keyword>
<evidence type="ECO:0000256" key="12">
    <source>
        <dbReference type="ARBA" id="ARBA00022967"/>
    </source>
</evidence>
<dbReference type="InterPro" id="IPR020841">
    <property type="entry name" value="PKS_Beta-ketoAc_synthase_dom"/>
</dbReference>
<feature type="domain" description="Carrier" evidence="20">
    <location>
        <begin position="4769"/>
        <end position="4844"/>
    </location>
</feature>
<feature type="domain" description="Ketosynthase family 3 (KS3)" evidence="21">
    <location>
        <begin position="2620"/>
        <end position="3009"/>
    </location>
</feature>
<dbReference type="InterPro" id="IPR057326">
    <property type="entry name" value="KR_dom"/>
</dbReference>
<evidence type="ECO:0000256" key="10">
    <source>
        <dbReference type="ARBA" id="ARBA00022679"/>
    </source>
</evidence>
<dbReference type="InterPro" id="IPR029058">
    <property type="entry name" value="AB_hydrolase_fold"/>
</dbReference>
<dbReference type="SUPFAM" id="SSF142019">
    <property type="entry name" value="Nqo1 FMN-binding domain-like"/>
    <property type="match status" value="1"/>
</dbReference>
<dbReference type="InterPro" id="IPR006162">
    <property type="entry name" value="Ppantetheine_attach_site"/>
</dbReference>
<dbReference type="PROSITE" id="PS00645">
    <property type="entry name" value="COMPLEX1_51K_2"/>
    <property type="match status" value="1"/>
</dbReference>
<dbReference type="PROSITE" id="PS00012">
    <property type="entry name" value="PHOSPHOPANTETHEINE"/>
    <property type="match status" value="1"/>
</dbReference>
<evidence type="ECO:0000256" key="16">
    <source>
        <dbReference type="ARBA" id="ARBA00030807"/>
    </source>
</evidence>
<dbReference type="GO" id="GO:0051539">
    <property type="term" value="F:4 iron, 4 sulfur cluster binding"/>
    <property type="evidence" value="ECO:0007669"/>
    <property type="project" value="UniProtKB-KW"/>
</dbReference>
<dbReference type="Pfam" id="PF08659">
    <property type="entry name" value="KR"/>
    <property type="match status" value="2"/>
</dbReference>
<dbReference type="PANTHER" id="PTHR43775">
    <property type="entry name" value="FATTY ACID SYNTHASE"/>
    <property type="match status" value="1"/>
</dbReference>
<dbReference type="InterPro" id="IPR019575">
    <property type="entry name" value="Nuop51_4Fe4S-bd"/>
</dbReference>
<dbReference type="InterPro" id="IPR011538">
    <property type="entry name" value="Nuo51_FMN-bd"/>
</dbReference>
<keyword evidence="11" id="KW-0479">Metal-binding</keyword>
<dbReference type="InterPro" id="IPR016039">
    <property type="entry name" value="Thiolase-like"/>
</dbReference>
<keyword evidence="10" id="KW-0808">Transferase</keyword>
<dbReference type="Pfam" id="PF10589">
    <property type="entry name" value="NADH_4Fe-4S"/>
    <property type="match status" value="1"/>
</dbReference>
<dbReference type="InterPro" id="IPR014043">
    <property type="entry name" value="Acyl_transferase_dom"/>
</dbReference>
<comment type="catalytic activity">
    <reaction evidence="19">
        <text>a ubiquinone + NADH + 5 H(+)(in) = a ubiquinol + NAD(+) + 4 H(+)(out)</text>
        <dbReference type="Rhea" id="RHEA:29091"/>
        <dbReference type="Rhea" id="RHEA-COMP:9565"/>
        <dbReference type="Rhea" id="RHEA-COMP:9566"/>
        <dbReference type="ChEBI" id="CHEBI:15378"/>
        <dbReference type="ChEBI" id="CHEBI:16389"/>
        <dbReference type="ChEBI" id="CHEBI:17976"/>
        <dbReference type="ChEBI" id="CHEBI:57540"/>
        <dbReference type="ChEBI" id="CHEBI:57945"/>
        <dbReference type="EC" id="7.1.1.2"/>
    </reaction>
    <physiologicalReaction direction="left-to-right" evidence="19">
        <dbReference type="Rhea" id="RHEA:29092"/>
    </physiologicalReaction>
</comment>
<dbReference type="SUPFAM" id="SSF53474">
    <property type="entry name" value="alpha/beta-Hydrolases"/>
    <property type="match status" value="1"/>
</dbReference>
<keyword evidence="22" id="KW-1185">Reference proteome</keyword>
<evidence type="ECO:0000256" key="2">
    <source>
        <dbReference type="ARBA" id="ARBA00001966"/>
    </source>
</evidence>
<dbReference type="Pfam" id="PF00501">
    <property type="entry name" value="AMP-binding"/>
    <property type="match status" value="1"/>
</dbReference>
<keyword evidence="6" id="KW-0004">4Fe-4S</keyword>
<dbReference type="InterPro" id="IPR009081">
    <property type="entry name" value="PP-bd_ACP"/>
</dbReference>
<dbReference type="InterPro" id="IPR011537">
    <property type="entry name" value="NADH-UbQ_OxRdtase_suF"/>
</dbReference>
<accession>A0A0N5CHN0</accession>
<dbReference type="Gene3D" id="3.30.559.30">
    <property type="entry name" value="Nonribosomal peptide synthetase, condensation domain"/>
    <property type="match status" value="1"/>
</dbReference>
<dbReference type="InterPro" id="IPR050091">
    <property type="entry name" value="PKS_NRPS_Biosynth_Enz"/>
</dbReference>
<dbReference type="InterPro" id="IPR014031">
    <property type="entry name" value="Ketoacyl_synth_C"/>
</dbReference>
<dbReference type="Gene3D" id="3.40.50.720">
    <property type="entry name" value="NAD(P)-binding Rossmann-like Domain"/>
    <property type="match status" value="3"/>
</dbReference>
<evidence type="ECO:0000313" key="23">
    <source>
        <dbReference type="WBParaSite" id="SPAL_0001734400.1"/>
    </source>
</evidence>
<dbReference type="GO" id="GO:0008137">
    <property type="term" value="F:NADH dehydrogenase (ubiquinone) activity"/>
    <property type="evidence" value="ECO:0007669"/>
    <property type="project" value="UniProtKB-EC"/>
</dbReference>
<feature type="domain" description="Ketosynthase family 3 (KS3)" evidence="21">
    <location>
        <begin position="1712"/>
        <end position="2142"/>
    </location>
</feature>
<evidence type="ECO:0000259" key="20">
    <source>
        <dbReference type="PROSITE" id="PS50075"/>
    </source>
</evidence>
<evidence type="ECO:0000256" key="11">
    <source>
        <dbReference type="ARBA" id="ARBA00022723"/>
    </source>
</evidence>
<dbReference type="SUPFAM" id="SSF53901">
    <property type="entry name" value="Thiolase-like"/>
    <property type="match status" value="3"/>
</dbReference>
<comment type="cofactor">
    <cofactor evidence="2">
        <name>[4Fe-4S] cluster</name>
        <dbReference type="ChEBI" id="CHEBI:49883"/>
    </cofactor>
</comment>
<dbReference type="SMART" id="SM00822">
    <property type="entry name" value="PKS_KR"/>
    <property type="match status" value="1"/>
</dbReference>
<dbReference type="GO" id="GO:0006120">
    <property type="term" value="P:mitochondrial electron transport, NADH to ubiquinone"/>
    <property type="evidence" value="ECO:0007669"/>
    <property type="project" value="UniProtKB-ARBA"/>
</dbReference>
<dbReference type="Proteomes" id="UP000046392">
    <property type="component" value="Unplaced"/>
</dbReference>
<evidence type="ECO:0000256" key="18">
    <source>
        <dbReference type="ARBA" id="ARBA00046881"/>
    </source>
</evidence>
<dbReference type="PROSITE" id="PS00606">
    <property type="entry name" value="KS3_1"/>
    <property type="match status" value="2"/>
</dbReference>
<dbReference type="Pfam" id="PF00550">
    <property type="entry name" value="PP-binding"/>
    <property type="match status" value="5"/>
</dbReference>
<dbReference type="Pfam" id="PF00698">
    <property type="entry name" value="Acyl_transf_1"/>
    <property type="match status" value="1"/>
</dbReference>
<evidence type="ECO:0000256" key="9">
    <source>
        <dbReference type="ARBA" id="ARBA00022643"/>
    </source>
</evidence>
<reference evidence="23" key="1">
    <citation type="submission" date="2017-02" db="UniProtKB">
        <authorList>
            <consortium name="WormBaseParasite"/>
        </authorList>
    </citation>
    <scope>IDENTIFICATION</scope>
</reference>
<evidence type="ECO:0000256" key="7">
    <source>
        <dbReference type="ARBA" id="ARBA00022553"/>
    </source>
</evidence>
<dbReference type="PROSITE" id="PS52004">
    <property type="entry name" value="KS3_2"/>
    <property type="match status" value="3"/>
</dbReference>
<dbReference type="WBParaSite" id="SPAL_0001734400.1">
    <property type="protein sequence ID" value="SPAL_0001734400.1"/>
    <property type="gene ID" value="SPAL_0001734400"/>
</dbReference>
<dbReference type="SUPFAM" id="SSF140490">
    <property type="entry name" value="Nqo1C-terminal domain-like"/>
    <property type="match status" value="1"/>
</dbReference>
<organism evidence="22 23">
    <name type="scientific">Strongyloides papillosus</name>
    <name type="common">Intestinal threadworm</name>
    <dbReference type="NCBI Taxonomy" id="174720"/>
    <lineage>
        <taxon>Eukaryota</taxon>
        <taxon>Metazoa</taxon>
        <taxon>Ecdysozoa</taxon>
        <taxon>Nematoda</taxon>
        <taxon>Chromadorea</taxon>
        <taxon>Rhabditida</taxon>
        <taxon>Tylenchina</taxon>
        <taxon>Panagrolaimomorpha</taxon>
        <taxon>Strongyloidoidea</taxon>
        <taxon>Strongyloididae</taxon>
        <taxon>Strongyloides</taxon>
    </lineage>
</organism>
<feature type="domain" description="Carrier" evidence="20">
    <location>
        <begin position="783"/>
        <end position="862"/>
    </location>
</feature>
<dbReference type="InterPro" id="IPR016035">
    <property type="entry name" value="Acyl_Trfase/lysoPLipase"/>
</dbReference>
<dbReference type="PROSITE" id="PS00644">
    <property type="entry name" value="COMPLEX1_51K_1"/>
    <property type="match status" value="1"/>
</dbReference>
<dbReference type="PANTHER" id="PTHR43775:SF37">
    <property type="entry name" value="SI:DKEY-61P9.11"/>
    <property type="match status" value="1"/>
</dbReference>
<name>A0A0N5CHN0_STREA</name>
<evidence type="ECO:0000256" key="13">
    <source>
        <dbReference type="ARBA" id="ARBA00023004"/>
    </source>
</evidence>
<dbReference type="Gene3D" id="3.40.47.10">
    <property type="match status" value="3"/>
</dbReference>
<dbReference type="InterPro" id="IPR036736">
    <property type="entry name" value="ACP-like_sf"/>
</dbReference>
<evidence type="ECO:0000256" key="15">
    <source>
        <dbReference type="ARBA" id="ARBA00023027"/>
    </source>
</evidence>
<dbReference type="InterPro" id="IPR014030">
    <property type="entry name" value="Ketoacyl_synth_N"/>
</dbReference>
<dbReference type="NCBIfam" id="NF010120">
    <property type="entry name" value="PRK13596.1"/>
    <property type="match status" value="1"/>
</dbReference>
<evidence type="ECO:0000256" key="3">
    <source>
        <dbReference type="ARBA" id="ARBA00007523"/>
    </source>
</evidence>
<feature type="domain" description="Ketosynthase family 3 (KS3)" evidence="21">
    <location>
        <begin position="200"/>
        <end position="602"/>
    </location>
</feature>
<evidence type="ECO:0000313" key="22">
    <source>
        <dbReference type="Proteomes" id="UP000046392"/>
    </source>
</evidence>
<dbReference type="Gene3D" id="1.10.1200.10">
    <property type="entry name" value="ACP-like"/>
    <property type="match status" value="5"/>
</dbReference>
<dbReference type="Pfam" id="PF01512">
    <property type="entry name" value="Complex1_51K"/>
    <property type="match status" value="1"/>
</dbReference>
<dbReference type="Gene3D" id="3.30.70.250">
    <property type="entry name" value="Malonyl-CoA ACP transacylase, ACP-binding"/>
    <property type="match status" value="1"/>
</dbReference>
<dbReference type="FunFam" id="3.40.50.11540:FF:000001">
    <property type="entry name" value="NADH dehydrogenase [ubiquinone] flavoprotein 1, mitochondrial"/>
    <property type="match status" value="1"/>
</dbReference>
<dbReference type="InterPro" id="IPR036291">
    <property type="entry name" value="NAD(P)-bd_dom_sf"/>
</dbReference>
<proteinExistence type="inferred from homology"/>
<dbReference type="SMART" id="SM00928">
    <property type="entry name" value="NADH_4Fe-4S"/>
    <property type="match status" value="1"/>
</dbReference>
<dbReference type="NCBIfam" id="TIGR01959">
    <property type="entry name" value="nuoF_fam"/>
    <property type="match status" value="1"/>
</dbReference>
<dbReference type="InterPro" id="IPR013968">
    <property type="entry name" value="PKS_KR"/>
</dbReference>
<keyword evidence="9" id="KW-0288">FMN</keyword>
<dbReference type="InterPro" id="IPR018201">
    <property type="entry name" value="Ketoacyl_synth_AS"/>
</dbReference>
<dbReference type="GO" id="GO:0004315">
    <property type="term" value="F:3-oxoacyl-[acyl-carrier-protein] synthase activity"/>
    <property type="evidence" value="ECO:0007669"/>
    <property type="project" value="InterPro"/>
</dbReference>
<dbReference type="Pfam" id="PF22461">
    <property type="entry name" value="SLBB_2"/>
    <property type="match status" value="1"/>
</dbReference>
<dbReference type="InterPro" id="IPR001227">
    <property type="entry name" value="Ac_transferase_dom_sf"/>
</dbReference>
<feature type="domain" description="Carrier" evidence="20">
    <location>
        <begin position="2535"/>
        <end position="2610"/>
    </location>
</feature>
<dbReference type="InterPro" id="IPR042099">
    <property type="entry name" value="ANL_N_sf"/>
</dbReference>
<dbReference type="SUPFAM" id="SSF56801">
    <property type="entry name" value="Acetyl-CoA synthetase-like"/>
    <property type="match status" value="1"/>
</dbReference>
<evidence type="ECO:0000256" key="17">
    <source>
        <dbReference type="ARBA" id="ARBA00030999"/>
    </source>
</evidence>
<dbReference type="Gene3D" id="1.20.1440.230">
    <property type="entry name" value="NADH-ubiquinone oxidoreductase 51kDa subunit, iron-sulphur binding domain"/>
    <property type="match status" value="1"/>
</dbReference>
<dbReference type="InterPro" id="IPR037225">
    <property type="entry name" value="Nuo51_FMN-bd_sf"/>
</dbReference>
<protein>
    <recommendedName>
        <fullName evidence="4">NADH dehydrogenase [ubiquinone] flavoprotein 1, mitochondrial</fullName>
    </recommendedName>
    <alternativeName>
        <fullName evidence="16">Complex I-51kD</fullName>
    </alternativeName>
    <alternativeName>
        <fullName evidence="17">NADH-ubiquinone oxidoreductase 51 kDa subunit</fullName>
    </alternativeName>
</protein>
<keyword evidence="5" id="KW-0596">Phosphopantetheine</keyword>
<dbReference type="Pfam" id="PF02801">
    <property type="entry name" value="Ketoacyl-synt_C"/>
    <property type="match status" value="3"/>
</dbReference>
<dbReference type="GO" id="GO:0005739">
    <property type="term" value="C:mitochondrion"/>
    <property type="evidence" value="ECO:0007669"/>
    <property type="project" value="UniProtKB-ARBA"/>
</dbReference>
<dbReference type="SMART" id="SM00827">
    <property type="entry name" value="PKS_AT"/>
    <property type="match status" value="1"/>
</dbReference>
<dbReference type="Pfam" id="PF00668">
    <property type="entry name" value="Condensation"/>
    <property type="match status" value="1"/>
</dbReference>
<dbReference type="GO" id="GO:0004312">
    <property type="term" value="F:fatty acid synthase activity"/>
    <property type="evidence" value="ECO:0007669"/>
    <property type="project" value="TreeGrafter"/>
</dbReference>
<dbReference type="SUPFAM" id="SSF52777">
    <property type="entry name" value="CoA-dependent acyltransferases"/>
    <property type="match status" value="2"/>
</dbReference>
<evidence type="ECO:0000256" key="4">
    <source>
        <dbReference type="ARBA" id="ARBA00022402"/>
    </source>
</evidence>
<dbReference type="InterPro" id="IPR001949">
    <property type="entry name" value="NADH-UbQ_OxRdtase_51kDa_CS"/>
</dbReference>
<dbReference type="Gene3D" id="3.40.366.10">
    <property type="entry name" value="Malonyl-Coenzyme A Acyl Carrier Protein, domain 2"/>
    <property type="match status" value="1"/>
</dbReference>
<keyword evidence="14" id="KW-0411">Iron-sulfur</keyword>
<dbReference type="GO" id="GO:0010181">
    <property type="term" value="F:FMN binding"/>
    <property type="evidence" value="ECO:0007669"/>
    <property type="project" value="InterPro"/>
</dbReference>
<dbReference type="Gene3D" id="3.40.50.1820">
    <property type="entry name" value="alpha/beta hydrolase"/>
    <property type="match status" value="1"/>
</dbReference>
<evidence type="ECO:0000256" key="1">
    <source>
        <dbReference type="ARBA" id="ARBA00001917"/>
    </source>
</evidence>
<dbReference type="STRING" id="174720.A0A0N5CHN0"/>
<dbReference type="FunFam" id="1.20.1440.230:FF:000001">
    <property type="entry name" value="Mitochondrial NADH dehydrogenase flavoprotein 1"/>
    <property type="match status" value="1"/>
</dbReference>
<dbReference type="Gene3D" id="3.40.50.11540">
    <property type="entry name" value="NADH-ubiquinone oxidoreductase 51kDa subunit"/>
    <property type="match status" value="1"/>
</dbReference>
<dbReference type="SUPFAM" id="SSF142984">
    <property type="entry name" value="Nqo1 middle domain-like"/>
    <property type="match status" value="1"/>
</dbReference>
<dbReference type="SMART" id="SM00825">
    <property type="entry name" value="PKS_KS"/>
    <property type="match status" value="3"/>
</dbReference>
<evidence type="ECO:0000256" key="19">
    <source>
        <dbReference type="ARBA" id="ARBA00048769"/>
    </source>
</evidence>
<dbReference type="SUPFAM" id="SSF52151">
    <property type="entry name" value="FabD/lysophospholipase-like"/>
    <property type="match status" value="1"/>
</dbReference>
<dbReference type="InterPro" id="IPR001242">
    <property type="entry name" value="Condensation_dom"/>
</dbReference>
<feature type="domain" description="Carrier" evidence="20">
    <location>
        <begin position="1292"/>
        <end position="1370"/>
    </location>
</feature>
<sequence length="5531" mass="632648">MSESFMQSSCLFHHVIDDEYIVPAAALLLSTPDDNISNVFFKIKIKIDEEFSWSSDGKMKIGKLSDGSDACSYEINYENIESINFSNYSYSKVFYKKEIYEFFDERKCHYGCDFQVIQSIFYNDENDIGKVVFKGSDLTTILDGTFQAIVFIQNNSDRCIPIFIKKFKKYSMFIENDNGNNSYISYFTSNGDFQIINKITNQTVIIGKSAIFKKDKEKIQDVKIGISSYAFKLPEDVNNMDKMYQFLYEGKTSNSINGRLNYPGNYLKEDISLFDAQFFDISKSEACKMDPQHRLLLEVCYECLEKGGLIGKKENIGFFVGYMGSEYSELMTTTDPLSLLGVTTSVVSGRLNYFFNSNGPSIVVDTACSSSLVALEMACNALKNKSCDKAIVAGVSLIISESGMEKRIKGRMISPDGKCYSFDQRANGYGRSEGVVAVLVEPLNENCEVEILSVSVNHTGKSLSLTTPSESSQKMLLKSVLHNNNSKKIDYWEAHGTGTKLGDPIEIRALDTILKESNCYVGTIKANFGHTEAASGLMSVLKVILQMKHNIIFKHPDLKKLNNEIECKGVKFPRENIHQTISTSGVSSFGIAGTNAMALFKKYVPSKKNYSKISCGIILVSGASKKSLDQNLSVMFKYVEENYDNFDNIALESIYKRKHYSYRGIIMRNMKYFRNSDEVKGYSTYYNNNFPINLPTITLKNEHDMNVFLKKLFPFKKLLSINGMGYSFEYIELLAAKYFLNNETFDFSLIYGNEPMKFPCIKSYPPYQFDKGKYWFSEENKNVKPNERKSSMSKRIKNIIEDEVGRNICETDTFGELGLDSLSLTNLVELISKMDGMPEVTIEDFFKYPTIKDLLVEIDNRTEIKTLPYEEESFEPKYLMYNVLLPPETTLTTIDVDMYFIFIHSSGTWQLIKKENDIVFSNQSKKQNIKIGIDVTNVSNENNDLQTLLLCINKFVKEILEIKKINEAKDVLIKIGFIYSSHLTVVGNSLYCMIKSLISEYYPKISFISDDLASIELQGINVPKISQEPIFVEGNCAWIITGGSKGIGLELVNFIIKKSSPSVRVYILSRGKVYYNNFSNNIIQRNGNVNDYNIVLSVVKEILDSGRKLQGVIHNAGVILDTSAENQNFIAFDKVWSPKVQGFLNLERALRTFNIYPDYFICSSSISSILGNQGQINYSSANGFLDSAMKVIREEWKICALTINWGNWLETGISETMQLNKILKKKGLIGLSTKDALMCFEYVLRMKTENVLIGNINWDKIMEVRNDLKYLQIMDSKKIINEVENNSYNNTKSVFDFKGKIIHILKDKFFPLTDEDFENKNFFELGIDSLFLHDLVHELKVQIPQVKLKVIDLFEHSNVSELSKFIKDLYEDKLNEDQMFTEEDKIYFENHSLNEHPICPGMLQIYKCSQKIQHFIFNEVKFHNMLTLKFIDSTRLVIEKPNKIIMKNKTGDSELTYTSGYLSEDEFKINKIDFINTYDDISVNSNEITSFYTLLDSYGFDYGSKLQLLYNCSIKLRKVGQIYKHASCVVSEYFNISDKDIDKKMWCLFEMALQMLAYLSYFVEKTVNNKKSIEIDYILVPTFIDKIKLPNIKKIKKELSTKDLLSYIFAIEVDITEIGHETVTGKAKIFIRKDDFQTKNKDKILIGFIENITAKKLRNKKEKLTHNRRHSESLKSLKSLYKRHKIFNSMDMEENSSISPKSPTLFFPDTTFESDYISLMGSRNNSNIDVTEEVDADLIRVESNKSLIKVIADKKINTISENYKKTSFDDQFLTTSYTRKRSISLNLSNNNSKTQYIEKRGHSAFDNVHFKISPKEAMFMDPQQRVLLELTSEALQDINLPSADTGVFIGACASDFTMKCFKELRESDLSKFLATGTGQNMLSGKISNFFNFTGPSMTVDTACSSFISALSLAYVHLKNGICKYAIVGGVNIIINRETEIVLRNNNVISKSKMCRPLDSESDGYIRNQSAGIFILQADKYSEYPEILGCLLNHTGSSMNVNVPILKKEEELMRNTIKEAKINIDDINVVEIHGTGTKIGDKIEMEAINNVFKNSKNKIYVTACKGKYGHCEGASGMISLSEMLKAFENNCLEGIENFNKLNNEITLNDNIVVCKKNTIILPKIGLINCFGFSGTNGCIIIKKGSKSPFVKRLPWIMEHLWPFTNKYYKNVQKVTFVPMVPFKGETAKKSKNDVKIFVESYKDVLLSLKKWSSMKYNCMNYITTSQCNGLHGMLKSVRKEKKLFRYRLFIVEDKNILNNFNINNLFTADTENKTILIRSSDDILIKEILNEKVNINNTITTKIYKKILITGGNGGIAREILNQFKYHEALLLSQGPLKRKLPPSQYYIQGNIEDLELVTSIFNLNPDIDCIIHTAGIVKNGMVDNLSLDDFEKVILPKVNGLDNLFKNIKEYCNVKTIVVLSSIAALYGSVGQSNYALANDFMSEKCLQYFNDTSNKIQYLVFDLGPIKEKGMLYKDIEGMEKIRKQIENGEWEMLDIHDVVNEIKIFVDNDISGRYGLFKMRDKPINSHHKKYKHSRKDIESDITKIIKNITGFENINKNKGFMELGFDSIMLETLREEIEKYFKITLNIEELFEYSNTVELINLVEKRVSGKWINKGKSSKIAIIGYSGTFSGSSNTDEYFNNLMNGKECFEKRHDTKNKKKNFIPYGGVIPNFDSFNEAFFDLPYETVTKLDPQIKHFVSQVGKALELCDIDIENTKIGVIAGGEPSASIKNINTKEIHGNLINLFYQNQKDFISLWTAYLYNFTGPAFNIYSACSSSIVAIKQAINILLQKEADVMVVGCISLQTPSEIGHEYTSGLMMAKEPHCRPFCCDATGIIRGSGCGVVILKLLENAIRDDDKIYGIINGISITNDGKNKSNFLSPAIKGQEAAIRNAIIESDITKDEIDYIECHCTGTVLGDKIELQALKKVLGESKIYRVTKGSVKANIGHCFAASGMASIIKVLEMMKNQQVPIQLHCENRPCSQYIKNALVNSFGIGGTNGSLILSNFKEKKNINVKKKELNFNKSPLIFPFSAPTKYELIEKLDHFHTLIEMENLEINFLPIWKTVLEKNLNLPWRCCLIGNNFSSLMKCLKNKEYNFYYTEKSLTPSNIAFYCCPQGVEYKYMGEELLCIKEFKEEVDMIIKKFGINIFDQCFMEEIHSTSNAQLALFLISHCLINCLKKFGITSDIFFGHSLGEYTALVASGWLKMKETLEVLKNRGKLMEKTKEATMLAVKGIDFIKKLEELKIKKIINETDIEISAILNSQVSCVVGTKENTDKLKNLLADCHFEFKNLRTRHGFHTSMINEILDEFKKVLDESNFINKKSTSIKRVISNVNGKIIGSEESLSTAYFLHHARCPVRLDLSIRMLKETISSSVIFEIGPQGILGNVIANEKFLLLNTIQGKADNLKKKNNILLESIGRIWCEGYNDVNFSGNYDLNSINDYFIDFTFSKFNFWNMTFEKVENDCPSNFDVIVLSEFDYVKIKQSKYEWAKMNNINISFTIENFNKQSILMCGLLSEIQNLNSTISIQISFNKHKNNNFISKFRNTFVYTTLEENKPKVLKYKKLKYLETFSYIPQSVIIFGANGCVGKIAYNVIKKIFPKTSIFTGSTSFNVDVRKKEDITNFFNTVISSGESIDYIIFCSGLHPHHKPEEDILEVKYDGIKHVADYLMTRSLKANKLILISSISSMLGILNEEYYASSNLFFDILSLSIPEINQNLSTVFNNIISLQLPPVLGDDSMFSKWKYNGNDDFHELFKENGIQQQELEEKFKVIFRSNQNGIVCISKHNPEIIRQIVSHNQKLVKNNFSKDIFIECTSNMDGIRDRVREVWKDVLGSYPKNDKINFFEAGGNSLSVLQFIWKLHDNFTIQMIYDNPSFLAITENYKKLIRSEDNSDTPEKNADLIELDMNWSQKSMMLLKEISKDETYNIVFTVKLFDAFNYEKRLIETLHKIIKIQPTLRSKYLKDSFKIHFLSLTESFYYLKSVNWKKSLIKEELTIHFDYNESSPMRLKVLKNNDDLIIVVNQQHIMTDGWSMSVFAKYFEMLWNNYEIDGNYIVLPYIKKWQLTEKERNTKIRMVDEYLSSHKFLNNVEESTRIFSYNRTDDKKFNRLRFNIPIDLYSKIRGIIIEKSLTEFVFMLTGFVILIECWNENFNSDYLFIGIPVTGRNKSYQKNIIGCFLNNIILIIERKRLKELEGNINEILKYVHSQFLKAKAYEDIPFNEIILKLNLPRSTSNHPLFEVFFNYRHALDYPVVNLKDVKMTKVEQISRNKVFDFSMTIDEVNDNLQVTVDFNEKRYPSGYVKNITQDYLVILKELTMERFVEKRKKQIYESIPNLSIQDIARKQILLSKEEFFLDCLKKSYIVENDYFSKTGEILGPDCLLGIDCKSFSVDLVLSTILTSSAYVPIDEKVDEDFYLVPPNNLYNYSIKSYVKYRNRNKNEDLLYCLFTSGTTGKCKGVLVNQKSVINFLFSTTKCFFMNKDSTLLDSIRCTFDMSIFNIFNTLIHDSKLLKVRNYSSSVQDLCSNSNLSHILLNSAVFNNLSDDDLNKLQIIAEKNLKYLIVGGETPSTKQIEKCRQRNIFIVQIYGPTETTIWVTEKNNPFNGNNIGKEISNTFIYLKNKNLNRESFFFGELVIEGLCICRNYFRNSNKFNEYWSGDLAFINKNNDLIYYGRINEDFVKIKGERVNIKFIENSLRQLYLNDEIIVLKFKDSVIAFIKADKNIHKIDSIVDKIVTVKEFPLTNNGKINRKKLLTLFDVNKIQNSIPNHNSKLQKLWHDILPIENITKDSNFFMEGGNSLNLIQLRKSIEESYNIHVSVNELYQKPTFEKMEEVIKNKCISLLDNPVKIIKDDVDSDTIIYIFFAIGGTLFPFYNLINSFNCQVRGFEYNGELGDCSLLSLAEYYAKYIAIDSDKKIFLMGHSFGGVLAREVYFILEKNPKKLCKLQNKVVALDSWALRNDELNLEIVEDYIKKKFEIIPDNKEMVRKSLILAKMLREHTISSCTSSNMELILVKAKKLGTSSLKHSIKIKPIENYVRSCIDNGWLRMVIGISRLTGSIGQKSLISSVRTLTTAPSQPPKKPEKTHFGDLSDEDRIFTNLYGKHDYRLKGALKRGDWYKTKEIILKGQDWILKEISTSGLRGRGGAGFPSGMKWGFMKKPFDGRPKYLVVNADEGEPGTCKDREIMRHDPHKLIEGCLIAGVAMGARAAYIYIRGEFYNEACILQEAIHEAYKAGYIGKNCLGTGYNFDIFVHRGMGAYICGEETALIESIEGKQGKPRLKPPFPADIGVFGCPTTVTNVETVAVAPTICRRGGEWFASFGRERNRGTKLFCISGHVNNPCTVEEEMSIPLKDLIEKHCGGVIGGWDNLLAVIPGGSSVPLMPKDVCDNVLMDFDALVAAQSGLGTAAVIVMNKQSDIVKCIARLSLFYKHESCGQCTPCREGCDWLNKIMWRFMHGRAQKSEIDAIWELTKQIEGHTICALGDAAAWPVQGLIRHFRPELERRMAEYADKKKSTENVNVASVGKH</sequence>
<evidence type="ECO:0000259" key="21">
    <source>
        <dbReference type="PROSITE" id="PS52004"/>
    </source>
</evidence>
<keyword evidence="12" id="KW-1278">Translocase</keyword>
<dbReference type="GO" id="GO:0051287">
    <property type="term" value="F:NAD binding"/>
    <property type="evidence" value="ECO:0007669"/>
    <property type="project" value="InterPro"/>
</dbReference>
<keyword evidence="7" id="KW-0597">Phosphoprotein</keyword>
<dbReference type="CDD" id="cd00833">
    <property type="entry name" value="PKS"/>
    <property type="match status" value="3"/>
</dbReference>
<keyword evidence="13" id="KW-0408">Iron</keyword>
<dbReference type="Gene3D" id="3.10.20.600">
    <property type="match status" value="1"/>
</dbReference>
<dbReference type="Gene3D" id="3.40.50.12780">
    <property type="entry name" value="N-terminal domain of ligase-like"/>
    <property type="match status" value="1"/>
</dbReference>
<dbReference type="FunFam" id="3.10.20.600:FF:000001">
    <property type="entry name" value="NADH dehydrogenase [ubiquinone] flavoprotein 1, mitochondrial"/>
    <property type="match status" value="1"/>
</dbReference>
<dbReference type="SUPFAM" id="SSF51735">
    <property type="entry name" value="NAD(P)-binding Rossmann-fold domains"/>
    <property type="match status" value="3"/>
</dbReference>
<comment type="subunit">
    <text evidence="18">Core subunit of respiratory chain NADH dehydrogenase (Complex I) which is composed of 45 different subunits. This is a component of the flavoprotein-sulfur (FP) fragment of the enzyme. Interacts with RAB5IF.</text>
</comment>
<dbReference type="GO" id="GO:0006633">
    <property type="term" value="P:fatty acid biosynthetic process"/>
    <property type="evidence" value="ECO:0007669"/>
    <property type="project" value="InterPro"/>
</dbReference>
<evidence type="ECO:0000256" key="5">
    <source>
        <dbReference type="ARBA" id="ARBA00022450"/>
    </source>
</evidence>
<comment type="similarity">
    <text evidence="3">Belongs to the complex I 51 kDa subunit family.</text>
</comment>
<dbReference type="PROSITE" id="PS50075">
    <property type="entry name" value="CARRIER"/>
    <property type="match status" value="4"/>
</dbReference>
<dbReference type="Gene3D" id="3.30.559.10">
    <property type="entry name" value="Chloramphenicol acetyltransferase-like domain"/>
    <property type="match status" value="1"/>
</dbReference>
<dbReference type="SUPFAM" id="SSF47336">
    <property type="entry name" value="ACP-like"/>
    <property type="match status" value="5"/>
</dbReference>